<dbReference type="GO" id="GO:0050135">
    <property type="term" value="F:NADP+ nucleosidase activity"/>
    <property type="evidence" value="ECO:0007669"/>
    <property type="project" value="InterPro"/>
</dbReference>
<evidence type="ECO:0000313" key="2">
    <source>
        <dbReference type="EMBL" id="TFD61604.1"/>
    </source>
</evidence>
<comment type="caution">
    <text evidence="2">The sequence shown here is derived from an EMBL/GenBank/DDBJ whole genome shotgun (WGS) entry which is preliminary data.</text>
</comment>
<dbReference type="InterPro" id="IPR025331">
    <property type="entry name" value="TNT"/>
</dbReference>
<accession>A0A4R9AGR4</accession>
<name>A0A4R9AGR4_9MICO</name>
<evidence type="ECO:0000313" key="3">
    <source>
        <dbReference type="Proteomes" id="UP000298170"/>
    </source>
</evidence>
<dbReference type="OrthoDB" id="3259283at2"/>
<dbReference type="EMBL" id="SOHJ01000004">
    <property type="protein sequence ID" value="TFD61604.1"/>
    <property type="molecule type" value="Genomic_DNA"/>
</dbReference>
<keyword evidence="3" id="KW-1185">Reference proteome</keyword>
<feature type="domain" description="TNT" evidence="1">
    <location>
        <begin position="47"/>
        <end position="125"/>
    </location>
</feature>
<reference evidence="2 3" key="1">
    <citation type="submission" date="2019-03" db="EMBL/GenBank/DDBJ databases">
        <title>Genomics of glacier-inhabiting Cryobacterium strains.</title>
        <authorList>
            <person name="Liu Q."/>
            <person name="Xin Y.-H."/>
        </authorList>
    </citation>
    <scope>NUCLEOTIDE SEQUENCE [LARGE SCALE GENOMIC DNA]</scope>
    <source>
        <strain evidence="2 3">Sr39</strain>
    </source>
</reference>
<organism evidence="2 3">
    <name type="scientific">Cryobacterium suzukii</name>
    <dbReference type="NCBI Taxonomy" id="1259198"/>
    <lineage>
        <taxon>Bacteria</taxon>
        <taxon>Bacillati</taxon>
        <taxon>Actinomycetota</taxon>
        <taxon>Actinomycetes</taxon>
        <taxon>Micrococcales</taxon>
        <taxon>Microbacteriaceae</taxon>
        <taxon>Cryobacterium</taxon>
    </lineage>
</organism>
<dbReference type="Proteomes" id="UP000298170">
    <property type="component" value="Unassembled WGS sequence"/>
</dbReference>
<dbReference type="AlphaFoldDB" id="A0A4R9AGR4"/>
<sequence>MAHGEIGDSPLRMIARRPGAGAGGVCVVGGGIRLDVEYSFAALQRDYGTTVDRIGPDSGRYLGLRVDRIFAPFEARSLPISSLGEPLNAYDLTGSLPPGWKVEVSEIAPGFGRTGGGIQVQFLDSEGVPVRVKELIGVVLK</sequence>
<dbReference type="Pfam" id="PF14021">
    <property type="entry name" value="TNT"/>
    <property type="match status" value="1"/>
</dbReference>
<protein>
    <submittedName>
        <fullName evidence="2">DUF4237 domain-containing protein</fullName>
    </submittedName>
</protein>
<gene>
    <name evidence="2" type="ORF">E3T39_06070</name>
</gene>
<proteinExistence type="predicted"/>
<evidence type="ECO:0000259" key="1">
    <source>
        <dbReference type="Pfam" id="PF14021"/>
    </source>
</evidence>